<proteinExistence type="predicted"/>
<sequence length="245" mass="26994">MFLKIALAAEVKKTTGQTQRQVLSNPQLLNSYAYTANNPVKYTDPDGEFLFLIPAIPYIFTGAVALLGAYSAWQTGQTAGYALEGDYVNSEVSAAKNQLALTAIAALGEGALAAMPLTVTNSSKLKQSAQNTNQQTIIPGQKITSLEQVPEKIKSQVPNAWGTGRQADNKNGWVWTDPKNTNNEIRYMTGKPGSQFETQQNPYMVIHQEVNGQRRYLDVNGNIGIRESAETHFDPEQFNINNYQF</sequence>
<gene>
    <name evidence="2" type="ORF">A2927_01680</name>
</gene>
<organism evidence="2 3">
    <name type="scientific">Candidatus Komeilibacteria bacterium RIFCSPLOWO2_01_FULL_45_10</name>
    <dbReference type="NCBI Taxonomy" id="1798550"/>
    <lineage>
        <taxon>Bacteria</taxon>
        <taxon>Candidatus Komeiliibacteriota</taxon>
    </lineage>
</organism>
<dbReference type="Proteomes" id="UP000178849">
    <property type="component" value="Unassembled WGS sequence"/>
</dbReference>
<dbReference type="STRING" id="1798550.A2927_01680"/>
<protein>
    <submittedName>
        <fullName evidence="2">Uncharacterized protein</fullName>
    </submittedName>
</protein>
<evidence type="ECO:0000313" key="2">
    <source>
        <dbReference type="EMBL" id="OGY89593.1"/>
    </source>
</evidence>
<evidence type="ECO:0000313" key="3">
    <source>
        <dbReference type="Proteomes" id="UP000178849"/>
    </source>
</evidence>
<evidence type="ECO:0000256" key="1">
    <source>
        <dbReference type="SAM" id="Phobius"/>
    </source>
</evidence>
<feature type="transmembrane region" description="Helical" evidence="1">
    <location>
        <begin position="49"/>
        <end position="73"/>
    </location>
</feature>
<dbReference type="EMBL" id="MHKL01000013">
    <property type="protein sequence ID" value="OGY89593.1"/>
    <property type="molecule type" value="Genomic_DNA"/>
</dbReference>
<keyword evidence="1" id="KW-0812">Transmembrane</keyword>
<keyword evidence="1" id="KW-1133">Transmembrane helix</keyword>
<keyword evidence="1" id="KW-0472">Membrane</keyword>
<comment type="caution">
    <text evidence="2">The sequence shown here is derived from an EMBL/GenBank/DDBJ whole genome shotgun (WGS) entry which is preliminary data.</text>
</comment>
<dbReference type="AlphaFoldDB" id="A0A1G2BK39"/>
<accession>A0A1G2BK39</accession>
<name>A0A1G2BK39_9BACT</name>
<reference evidence="2 3" key="1">
    <citation type="journal article" date="2016" name="Nat. Commun.">
        <title>Thousands of microbial genomes shed light on interconnected biogeochemical processes in an aquifer system.</title>
        <authorList>
            <person name="Anantharaman K."/>
            <person name="Brown C.T."/>
            <person name="Hug L.A."/>
            <person name="Sharon I."/>
            <person name="Castelle C.J."/>
            <person name="Probst A.J."/>
            <person name="Thomas B.C."/>
            <person name="Singh A."/>
            <person name="Wilkins M.J."/>
            <person name="Karaoz U."/>
            <person name="Brodie E.L."/>
            <person name="Williams K.H."/>
            <person name="Hubbard S.S."/>
            <person name="Banfield J.F."/>
        </authorList>
    </citation>
    <scope>NUCLEOTIDE SEQUENCE [LARGE SCALE GENOMIC DNA]</scope>
</reference>